<organism evidence="12 13">
    <name type="scientific">Pyrrhoderma noxium</name>
    <dbReference type="NCBI Taxonomy" id="2282107"/>
    <lineage>
        <taxon>Eukaryota</taxon>
        <taxon>Fungi</taxon>
        <taxon>Dikarya</taxon>
        <taxon>Basidiomycota</taxon>
        <taxon>Agaricomycotina</taxon>
        <taxon>Agaricomycetes</taxon>
        <taxon>Hymenochaetales</taxon>
        <taxon>Hymenochaetaceae</taxon>
        <taxon>Pyrrhoderma</taxon>
    </lineage>
</organism>
<dbReference type="GO" id="GO:0000977">
    <property type="term" value="F:RNA polymerase II transcription regulatory region sequence-specific DNA binding"/>
    <property type="evidence" value="ECO:0007669"/>
    <property type="project" value="TreeGrafter"/>
</dbReference>
<evidence type="ECO:0000256" key="5">
    <source>
        <dbReference type="ARBA" id="ARBA00022771"/>
    </source>
</evidence>
<dbReference type="STRING" id="2282107.A0A286UIM1"/>
<dbReference type="Pfam" id="PF01424">
    <property type="entry name" value="R3H"/>
    <property type="match status" value="1"/>
</dbReference>
<feature type="region of interest" description="Disordered" evidence="10">
    <location>
        <begin position="1"/>
        <end position="166"/>
    </location>
</feature>
<comment type="caution">
    <text evidence="12">The sequence shown here is derived from an EMBL/GenBank/DDBJ whole genome shotgun (WGS) entry which is preliminary data.</text>
</comment>
<feature type="compositionally biased region" description="Polar residues" evidence="10">
    <location>
        <begin position="99"/>
        <end position="109"/>
    </location>
</feature>
<dbReference type="PANTHER" id="PTHR12360:SF12">
    <property type="entry name" value="TRANSCRIPTIONAL REPRESSOR NF-X1"/>
    <property type="match status" value="1"/>
</dbReference>
<keyword evidence="5" id="KW-0863">Zinc-finger</keyword>
<dbReference type="Proteomes" id="UP000217199">
    <property type="component" value="Unassembled WGS sequence"/>
</dbReference>
<dbReference type="AlphaFoldDB" id="A0A286UIM1"/>
<evidence type="ECO:0000256" key="10">
    <source>
        <dbReference type="SAM" id="MobiDB-lite"/>
    </source>
</evidence>
<feature type="compositionally biased region" description="Polar residues" evidence="10">
    <location>
        <begin position="1"/>
        <end position="34"/>
    </location>
</feature>
<feature type="domain" description="NF-X1-type" evidence="11">
    <location>
        <begin position="531"/>
        <end position="550"/>
    </location>
</feature>
<evidence type="ECO:0000256" key="3">
    <source>
        <dbReference type="ARBA" id="ARBA00022723"/>
    </source>
</evidence>
<dbReference type="InterPro" id="IPR000967">
    <property type="entry name" value="Znf_NFX1"/>
</dbReference>
<sequence length="983" mass="106247">MPESSTSQPQTNISSSTLASTPGPTHSESSPKQSNEPKRRARNRKTSNVQNNARSAGLNASDANAVSPNVADNGVKRGKPRRRGRGPGRIAETKDENNRAPSSEPQIAESSEARKNGRGGGKLPAGRRNGSRKNQMNTQLTGKQEGHEGATEAAVESSRARGPKEDTLTNRLIDSLRTPPYVDCPICFNAIHPAQPIWSCSPSTSSNRANDDESGDSQYCYTPFHLKCIKSWASKSVKDMQDAYRTRGEMGKEGDWRCPGCQRKRVQVPPSYLCFCGSTPDPRPPRLATPHSYCAVTNEARCYCGKNRREIRCFDEREMHSSKINDDGVLEEWDGKFSCENPCGQLFDCGIHKCEEPCHTPSTKAPRCPKSPLLVTHCPCGKKTLSELENGHRSKCTDPIATCGSICKKALKGCDHVCSKPCHIGPCPPCSISLILPCRCGSTTRAVPCHESQAKNESEETQILCDKPCTALRACGRHQCNRACCPLAVLAGVGGARGKGKKRQAQQDTADIGEESHWHECDLICGKPLSCGNHRCEERDHRGPCPPCLRSSFEEMVCVCGRTILEPPIPCGTRINCSYSCSRPPLPCGHPKSPHACHEDPTPCPPCPFLASKLCACGKTSVKNVRCSQEKVSCGSTCGKLLDCGYHHCERSCHGDECGPCSSVCGKPRKLCLPAHHGCNTPCHAPAACSEDEPCQAQITLQCSCGRIQQSALCGRSNFNPDGRQATTLKCTNECAVAKRNARLAEALGISQEVRDRNGERNATYSNELITFAKANVKFCTMVEKTFSDFVMTERKLQVLPHMHDARRKFVTELASIYRIDTQMVDQEPLRSVQLIRRIDTRIPKPLLSASLSSGTPNFGKLVTNPTLRSSSPIASSSAPTTRPGSAASNANTISGGTAASSANHRGWTAVVASNATQNRNLVNPVSAWDASSPGSAAGSSSSTIEKAPPRLVPLGKVTPSALSTPEPDAQHDVPENWENDDN</sequence>
<protein>
    <submittedName>
        <fullName evidence="12">Shuttle craft</fullName>
    </submittedName>
</protein>
<dbReference type="SUPFAM" id="SSF82708">
    <property type="entry name" value="R3H domain"/>
    <property type="match status" value="1"/>
</dbReference>
<evidence type="ECO:0000256" key="9">
    <source>
        <dbReference type="ARBA" id="ARBA00023242"/>
    </source>
</evidence>
<feature type="compositionally biased region" description="Low complexity" evidence="10">
    <location>
        <begin position="927"/>
        <end position="943"/>
    </location>
</feature>
<keyword evidence="13" id="KW-1185">Reference proteome</keyword>
<gene>
    <name evidence="12" type="ORF">PNOK_0434200</name>
</gene>
<dbReference type="InterPro" id="IPR036867">
    <property type="entry name" value="R3H_dom_sf"/>
</dbReference>
<dbReference type="FunCoup" id="A0A286UIM1">
    <property type="interactions" value="691"/>
</dbReference>
<dbReference type="InParanoid" id="A0A286UIM1"/>
<feature type="compositionally biased region" description="Basic residues" evidence="10">
    <location>
        <begin position="76"/>
        <end position="86"/>
    </location>
</feature>
<evidence type="ECO:0000256" key="4">
    <source>
        <dbReference type="ARBA" id="ARBA00022737"/>
    </source>
</evidence>
<keyword evidence="6" id="KW-0862">Zinc</keyword>
<keyword evidence="4" id="KW-0677">Repeat</keyword>
<dbReference type="CDD" id="cd06008">
    <property type="entry name" value="NF-X1-zinc-finger"/>
    <property type="match status" value="4"/>
</dbReference>
<evidence type="ECO:0000256" key="7">
    <source>
        <dbReference type="ARBA" id="ARBA00023015"/>
    </source>
</evidence>
<evidence type="ECO:0000259" key="11">
    <source>
        <dbReference type="SMART" id="SM00438"/>
    </source>
</evidence>
<dbReference type="InterPro" id="IPR001374">
    <property type="entry name" value="R3H_dom"/>
</dbReference>
<evidence type="ECO:0000256" key="2">
    <source>
        <dbReference type="ARBA" id="ARBA00007269"/>
    </source>
</evidence>
<feature type="compositionally biased region" description="Polar residues" evidence="10">
    <location>
        <begin position="881"/>
        <end position="901"/>
    </location>
</feature>
<feature type="region of interest" description="Disordered" evidence="10">
    <location>
        <begin position="859"/>
        <end position="901"/>
    </location>
</feature>
<dbReference type="SMART" id="SM00438">
    <property type="entry name" value="ZnF_NFX"/>
    <property type="match status" value="6"/>
</dbReference>
<feature type="domain" description="NF-X1-type" evidence="11">
    <location>
        <begin position="588"/>
        <end position="609"/>
    </location>
</feature>
<feature type="domain" description="NF-X1-type" evidence="11">
    <location>
        <begin position="644"/>
        <end position="663"/>
    </location>
</feature>
<dbReference type="GO" id="GO:0008270">
    <property type="term" value="F:zinc ion binding"/>
    <property type="evidence" value="ECO:0007669"/>
    <property type="project" value="UniProtKB-KW"/>
</dbReference>
<keyword evidence="7" id="KW-0805">Transcription regulation</keyword>
<keyword evidence="8" id="KW-0804">Transcription</keyword>
<feature type="domain" description="NF-X1-type" evidence="11">
    <location>
        <begin position="414"/>
        <end position="432"/>
    </location>
</feature>
<dbReference type="GO" id="GO:0005634">
    <property type="term" value="C:nucleus"/>
    <property type="evidence" value="ECO:0007669"/>
    <property type="project" value="UniProtKB-SubCell"/>
</dbReference>
<evidence type="ECO:0000256" key="6">
    <source>
        <dbReference type="ARBA" id="ARBA00022833"/>
    </source>
</evidence>
<keyword evidence="9" id="KW-0539">Nucleus</keyword>
<evidence type="ECO:0000256" key="8">
    <source>
        <dbReference type="ARBA" id="ARBA00023163"/>
    </source>
</evidence>
<reference evidence="12 13" key="1">
    <citation type="journal article" date="2017" name="Mol. Ecol.">
        <title>Comparative and population genomic landscape of Phellinus noxius: A hypervariable fungus causing root rot in trees.</title>
        <authorList>
            <person name="Chung C.L."/>
            <person name="Lee T.J."/>
            <person name="Akiba M."/>
            <person name="Lee H.H."/>
            <person name="Kuo T.H."/>
            <person name="Liu D."/>
            <person name="Ke H.M."/>
            <person name="Yokoi T."/>
            <person name="Roa M.B."/>
            <person name="Lu M.J."/>
            <person name="Chang Y.Y."/>
            <person name="Ann P.J."/>
            <person name="Tsai J.N."/>
            <person name="Chen C.Y."/>
            <person name="Tzean S.S."/>
            <person name="Ota Y."/>
            <person name="Hattori T."/>
            <person name="Sahashi N."/>
            <person name="Liou R.F."/>
            <person name="Kikuchi T."/>
            <person name="Tsai I.J."/>
        </authorList>
    </citation>
    <scope>NUCLEOTIDE SEQUENCE [LARGE SCALE GENOMIC DNA]</scope>
    <source>
        <strain evidence="12 13">FFPRI411160</strain>
    </source>
</reference>
<evidence type="ECO:0000313" key="13">
    <source>
        <dbReference type="Proteomes" id="UP000217199"/>
    </source>
</evidence>
<feature type="domain" description="NF-X1-type" evidence="11">
    <location>
        <begin position="665"/>
        <end position="697"/>
    </location>
</feature>
<evidence type="ECO:0000256" key="1">
    <source>
        <dbReference type="ARBA" id="ARBA00004123"/>
    </source>
</evidence>
<evidence type="ECO:0000313" key="12">
    <source>
        <dbReference type="EMBL" id="PAV19408.1"/>
    </source>
</evidence>
<feature type="region of interest" description="Disordered" evidence="10">
    <location>
        <begin position="926"/>
        <end position="983"/>
    </location>
</feature>
<dbReference type="PANTHER" id="PTHR12360">
    <property type="entry name" value="NUCLEAR TRANSCRIPTION FACTOR, X-BOX BINDING 1 NFX1"/>
    <property type="match status" value="1"/>
</dbReference>
<dbReference type="InterPro" id="IPR034078">
    <property type="entry name" value="NFX1_fam"/>
</dbReference>
<feature type="compositionally biased region" description="Low complexity" evidence="10">
    <location>
        <begin position="870"/>
        <end position="880"/>
    </location>
</feature>
<name>A0A286UIM1_9AGAM</name>
<keyword evidence="3" id="KW-0479">Metal-binding</keyword>
<dbReference type="EMBL" id="NBII01000004">
    <property type="protein sequence ID" value="PAV19408.1"/>
    <property type="molecule type" value="Genomic_DNA"/>
</dbReference>
<dbReference type="GO" id="GO:0000981">
    <property type="term" value="F:DNA-binding transcription factor activity, RNA polymerase II-specific"/>
    <property type="evidence" value="ECO:0007669"/>
    <property type="project" value="TreeGrafter"/>
</dbReference>
<accession>A0A286UIM1</accession>
<feature type="compositionally biased region" description="Polar residues" evidence="10">
    <location>
        <begin position="132"/>
        <end position="142"/>
    </location>
</feature>
<comment type="subcellular location">
    <subcellularLocation>
        <location evidence="1">Nucleus</location>
    </subcellularLocation>
</comment>
<dbReference type="GO" id="GO:0000122">
    <property type="term" value="P:negative regulation of transcription by RNA polymerase II"/>
    <property type="evidence" value="ECO:0007669"/>
    <property type="project" value="TreeGrafter"/>
</dbReference>
<comment type="similarity">
    <text evidence="2">Belongs to the NFX1 family.</text>
</comment>
<feature type="domain" description="NF-X1-type" evidence="11">
    <location>
        <begin position="349"/>
        <end position="380"/>
    </location>
</feature>
<dbReference type="OrthoDB" id="6512771at2759"/>
<proteinExistence type="inferred from homology"/>